<dbReference type="EMBL" id="ML994736">
    <property type="protein sequence ID" value="KAF2175325.1"/>
    <property type="molecule type" value="Genomic_DNA"/>
</dbReference>
<evidence type="ECO:0000259" key="1">
    <source>
        <dbReference type="Pfam" id="PF25545"/>
    </source>
</evidence>
<feature type="non-terminal residue" evidence="2">
    <location>
        <position position="1"/>
    </location>
</feature>
<reference evidence="2" key="1">
    <citation type="journal article" date="2020" name="Stud. Mycol.">
        <title>101 Dothideomycetes genomes: a test case for predicting lifestyles and emergence of pathogens.</title>
        <authorList>
            <person name="Haridas S."/>
            <person name="Albert R."/>
            <person name="Binder M."/>
            <person name="Bloem J."/>
            <person name="Labutti K."/>
            <person name="Salamov A."/>
            <person name="Andreopoulos B."/>
            <person name="Baker S."/>
            <person name="Barry K."/>
            <person name="Bills G."/>
            <person name="Bluhm B."/>
            <person name="Cannon C."/>
            <person name="Castanera R."/>
            <person name="Culley D."/>
            <person name="Daum C."/>
            <person name="Ezra D."/>
            <person name="Gonzalez J."/>
            <person name="Henrissat B."/>
            <person name="Kuo A."/>
            <person name="Liang C."/>
            <person name="Lipzen A."/>
            <person name="Lutzoni F."/>
            <person name="Magnuson J."/>
            <person name="Mondo S."/>
            <person name="Nolan M."/>
            <person name="Ohm R."/>
            <person name="Pangilinan J."/>
            <person name="Park H.-J."/>
            <person name="Ramirez L."/>
            <person name="Alfaro M."/>
            <person name="Sun H."/>
            <person name="Tritt A."/>
            <person name="Yoshinaga Y."/>
            <person name="Zwiers L.-H."/>
            <person name="Turgeon B."/>
            <person name="Goodwin S."/>
            <person name="Spatafora J."/>
            <person name="Crous P."/>
            <person name="Grigoriev I."/>
        </authorList>
    </citation>
    <scope>NUCLEOTIDE SEQUENCE</scope>
    <source>
        <strain evidence="2">CBS 207.26</strain>
    </source>
</reference>
<accession>A0A6A6D8B9</accession>
<proteinExistence type="predicted"/>
<dbReference type="PANTHER" id="PTHR42470:SF2">
    <property type="match status" value="1"/>
</dbReference>
<sequence length="237" mass="27226">NKARIIRDIGLLIVPSAEHLAVTHAEHLKILTESVSEDWDSSMPITTSCPRPDYSVGFRRQAFTPDQLQRLEPFVGDLQDEYQSYFLATWYIFFPFLTCEAQPGGGAHDVANRKNAHSTALAVRAVVELFRLAKREEEIDREILAFSVSYDNSSVSLYGHYPVIENKDTKYHRHEIHHFFFTNPGGREKWTAFKFTKNIYKNWMPVHFKRICSVIDDTKFIDASTECEGAASEKQSC</sequence>
<organism evidence="2 3">
    <name type="scientific">Zopfia rhizophila CBS 207.26</name>
    <dbReference type="NCBI Taxonomy" id="1314779"/>
    <lineage>
        <taxon>Eukaryota</taxon>
        <taxon>Fungi</taxon>
        <taxon>Dikarya</taxon>
        <taxon>Ascomycota</taxon>
        <taxon>Pezizomycotina</taxon>
        <taxon>Dothideomycetes</taxon>
        <taxon>Dothideomycetes incertae sedis</taxon>
        <taxon>Zopfiaceae</taxon>
        <taxon>Zopfia</taxon>
    </lineage>
</organism>
<dbReference type="Proteomes" id="UP000800200">
    <property type="component" value="Unassembled WGS sequence"/>
</dbReference>
<feature type="domain" description="DUF7924" evidence="1">
    <location>
        <begin position="1"/>
        <end position="215"/>
    </location>
</feature>
<dbReference type="Pfam" id="PF25545">
    <property type="entry name" value="DUF7924"/>
    <property type="match status" value="1"/>
</dbReference>
<dbReference type="AlphaFoldDB" id="A0A6A6D8B9"/>
<dbReference type="PANTHER" id="PTHR42470">
    <property type="entry name" value="VAST DOMAIN-CONTAINING PROTEIN"/>
    <property type="match status" value="1"/>
</dbReference>
<evidence type="ECO:0000313" key="2">
    <source>
        <dbReference type="EMBL" id="KAF2175325.1"/>
    </source>
</evidence>
<dbReference type="InterPro" id="IPR057684">
    <property type="entry name" value="DUF7924"/>
</dbReference>
<keyword evidence="3" id="KW-1185">Reference proteome</keyword>
<dbReference type="OrthoDB" id="5132737at2759"/>
<evidence type="ECO:0000313" key="3">
    <source>
        <dbReference type="Proteomes" id="UP000800200"/>
    </source>
</evidence>
<gene>
    <name evidence="2" type="ORF">K469DRAFT_611076</name>
</gene>
<name>A0A6A6D8B9_9PEZI</name>
<protein>
    <recommendedName>
        <fullName evidence="1">DUF7924 domain-containing protein</fullName>
    </recommendedName>
</protein>